<protein>
    <submittedName>
        <fullName evidence="2">Uncharacterized protein</fullName>
    </submittedName>
</protein>
<dbReference type="PANTHER" id="PTHR21325">
    <property type="entry name" value="PHOSPHOLIPASE B, PLB1"/>
    <property type="match status" value="1"/>
</dbReference>
<gene>
    <name evidence="2" type="ORF">RDB_LOCUS122551</name>
</gene>
<dbReference type="EMBL" id="CAJMWY010003283">
    <property type="protein sequence ID" value="CAE6501037.1"/>
    <property type="molecule type" value="Genomic_DNA"/>
</dbReference>
<organism evidence="2 3">
    <name type="scientific">Rhizoctonia solani</name>
    <dbReference type="NCBI Taxonomy" id="456999"/>
    <lineage>
        <taxon>Eukaryota</taxon>
        <taxon>Fungi</taxon>
        <taxon>Dikarya</taxon>
        <taxon>Basidiomycota</taxon>
        <taxon>Agaricomycotina</taxon>
        <taxon>Agaricomycetes</taxon>
        <taxon>Cantharellales</taxon>
        <taxon>Ceratobasidiaceae</taxon>
        <taxon>Rhizoctonia</taxon>
    </lineage>
</organism>
<keyword evidence="1" id="KW-0732">Signal</keyword>
<evidence type="ECO:0000313" key="2">
    <source>
        <dbReference type="EMBL" id="CAE6501037.1"/>
    </source>
</evidence>
<dbReference type="SUPFAM" id="SSF52266">
    <property type="entry name" value="SGNH hydrolase"/>
    <property type="match status" value="1"/>
</dbReference>
<dbReference type="InterPro" id="IPR038885">
    <property type="entry name" value="PLB1"/>
</dbReference>
<dbReference type="Gene3D" id="3.40.50.1110">
    <property type="entry name" value="SGNH hydrolase"/>
    <property type="match status" value="1"/>
</dbReference>
<dbReference type="InterPro" id="IPR001087">
    <property type="entry name" value="GDSL"/>
</dbReference>
<feature type="signal peptide" evidence="1">
    <location>
        <begin position="1"/>
        <end position="17"/>
    </location>
</feature>
<sequence length="402" mass="44104">MSSSLICLLALLSLVTASPLEANKRQLDSGTYVTDISQCPSVAPRKTPPTSVHDLRPDDFSVAMAVGDSITAGAFAQGINRENILLNFVEFRGINRENILLNFVEFRGLSYAGGGDPGAITVPNLLSHYNKTLVGGSKGLNLGVELCFGPLCPIGPVGWNQKVDQLNAAQSGALASNLLHEVRDYLVPQVKAAGIAKNRFKYLSFQIGSNDLCQLCLAADAPFGPGTQGDFEGNIRETLEYVRKNIPNTLVNLFGVFQVSQIYNLTLNQPYCQQLIPNVTHYNLECTCALFSGEVGEFTRSRMDKLQGQYNTALQKIVADYKAKNYPDFAVIWQPPAVPLDRYPVESLSSLDCFHPSTATHQRIAAGIWNRLTLDTNARATPIEWETTPKFRCLQADDRIKT</sequence>
<dbReference type="Proteomes" id="UP000663861">
    <property type="component" value="Unassembled WGS sequence"/>
</dbReference>
<evidence type="ECO:0000256" key="1">
    <source>
        <dbReference type="SAM" id="SignalP"/>
    </source>
</evidence>
<dbReference type="GO" id="GO:0006644">
    <property type="term" value="P:phospholipid metabolic process"/>
    <property type="evidence" value="ECO:0007669"/>
    <property type="project" value="TreeGrafter"/>
</dbReference>
<accession>A0A8H3CVF8</accession>
<proteinExistence type="predicted"/>
<feature type="chain" id="PRO_5034704217" evidence="1">
    <location>
        <begin position="18"/>
        <end position="402"/>
    </location>
</feature>
<comment type="caution">
    <text evidence="2">The sequence shown here is derived from an EMBL/GenBank/DDBJ whole genome shotgun (WGS) entry which is preliminary data.</text>
</comment>
<name>A0A8H3CVF8_9AGAM</name>
<dbReference type="AlphaFoldDB" id="A0A8H3CVF8"/>
<dbReference type="InterPro" id="IPR036514">
    <property type="entry name" value="SGNH_hydro_sf"/>
</dbReference>
<dbReference type="GO" id="GO:0004620">
    <property type="term" value="F:phospholipase activity"/>
    <property type="evidence" value="ECO:0007669"/>
    <property type="project" value="InterPro"/>
</dbReference>
<dbReference type="PANTHER" id="PTHR21325:SF31">
    <property type="entry name" value="GH22081P-RELATED"/>
    <property type="match status" value="1"/>
</dbReference>
<reference evidence="2" key="1">
    <citation type="submission" date="2021-01" db="EMBL/GenBank/DDBJ databases">
        <authorList>
            <person name="Kaushik A."/>
        </authorList>
    </citation>
    <scope>NUCLEOTIDE SEQUENCE</scope>
    <source>
        <strain evidence="2">AG4-RS23</strain>
    </source>
</reference>
<evidence type="ECO:0000313" key="3">
    <source>
        <dbReference type="Proteomes" id="UP000663861"/>
    </source>
</evidence>
<dbReference type="Pfam" id="PF00657">
    <property type="entry name" value="Lipase_GDSL"/>
    <property type="match status" value="1"/>
</dbReference>